<reference evidence="11" key="1">
    <citation type="submission" date="2014-02" db="EMBL/GenBank/DDBJ databases">
        <authorList>
            <person name="Genoscope - CEA"/>
        </authorList>
    </citation>
    <scope>NUCLEOTIDE SEQUENCE</scope>
    <source>
        <strain evidence="11">LS3</strain>
    </source>
</reference>
<evidence type="ECO:0000256" key="4">
    <source>
        <dbReference type="ARBA" id="ARBA00022692"/>
    </source>
</evidence>
<feature type="transmembrane region" description="Helical" evidence="8">
    <location>
        <begin position="394"/>
        <end position="416"/>
    </location>
</feature>
<dbReference type="PhylomeDB" id="A0A060T114"/>
<evidence type="ECO:0000256" key="5">
    <source>
        <dbReference type="ARBA" id="ARBA00022824"/>
    </source>
</evidence>
<keyword evidence="8" id="KW-0732">Signal</keyword>
<dbReference type="AlphaFoldDB" id="A0A060T114"/>
<evidence type="ECO:0000256" key="6">
    <source>
        <dbReference type="ARBA" id="ARBA00022989"/>
    </source>
</evidence>
<keyword evidence="4 8" id="KW-0812">Transmembrane</keyword>
<sequence length="447" mass="49956">MRFGLGLLAWAAAQITLAGASAPSGGSKTLVVLDESVDVSLWHGLFKSLRDRGHEVDVRDVHDETVNLIEFGNRQYDNLMILPTEKVRGLGPKLAAKTLLEFMTIGGNVVGVTSPAAVPESLRELASELDIHIAPKGYKLVDHFLGSGPHHDGLSSDSGYEAVGPRAIVGEVSPSVDLSNSGSAYLGNNELVVPLIRAKDSSYVYDARDQDEPYAKQVWTSGNQAHMAAAVQARNNARFLWVGSQNLLVDDKDLGQELTKWVFGEKSVVQVVFVEHRSESADEPPYRVYEEVEYSIGLQEWDGSQWKPFIADDIQLEFTMLDPYYRLNLDLEQEKDNYSVYGTSFEAPEKHGVFTFRTQYHRPGISFIDAEEQVTMRHIANDEWPRSYTITNDWVYLSGACAVIVGWLLFTVLYLYTKDEEDEQAQEKLAKKAKKVTKETKASKEKK</sequence>
<dbReference type="UniPathway" id="UPA00378"/>
<accession>A0A060T114</accession>
<dbReference type="Pfam" id="PF23358">
    <property type="entry name" value="OST48_MD"/>
    <property type="match status" value="1"/>
</dbReference>
<dbReference type="PANTHER" id="PTHR10830">
    <property type="entry name" value="DOLICHYL-DIPHOSPHOOLIGOSACCHARIDE--PROTEIN GLYCOSYLTRANSFERASE 48 KDA SUBUNIT"/>
    <property type="match status" value="1"/>
</dbReference>
<evidence type="ECO:0000256" key="3">
    <source>
        <dbReference type="ARBA" id="ARBA00008743"/>
    </source>
</evidence>
<reference evidence="11" key="2">
    <citation type="submission" date="2014-06" db="EMBL/GenBank/DDBJ databases">
        <title>The complete genome of Blastobotrys (Arxula) adeninivorans LS3 - a yeast of biotechnological interest.</title>
        <authorList>
            <person name="Kunze G."/>
            <person name="Gaillardin C."/>
            <person name="Czernicka M."/>
            <person name="Durrens P."/>
            <person name="Martin T."/>
            <person name="Boer E."/>
            <person name="Gabaldon T."/>
            <person name="Cruz J."/>
            <person name="Talla E."/>
            <person name="Marck C."/>
            <person name="Goffeau A."/>
            <person name="Barbe V."/>
            <person name="Baret P."/>
            <person name="Baronian K."/>
            <person name="Beier S."/>
            <person name="Bleykasten C."/>
            <person name="Bode R."/>
            <person name="Casaregola S."/>
            <person name="Despons L."/>
            <person name="Fairhead C."/>
            <person name="Giersberg M."/>
            <person name="Gierski P."/>
            <person name="Hahnel U."/>
            <person name="Hartmann A."/>
            <person name="Jankowska D."/>
            <person name="Jubin C."/>
            <person name="Jung P."/>
            <person name="Lafontaine I."/>
            <person name="Leh-Louis V."/>
            <person name="Lemaire M."/>
            <person name="Marcet-Houben M."/>
            <person name="Mascher M."/>
            <person name="Morel G."/>
            <person name="Richard G.-F."/>
            <person name="Riechen J."/>
            <person name="Sacerdot C."/>
            <person name="Sarkar A."/>
            <person name="Savel G."/>
            <person name="Schacherer J."/>
            <person name="Sherman D."/>
            <person name="Straub M.-L."/>
            <person name="Stein N."/>
            <person name="Thierry A."/>
            <person name="Trautwein-Schult A."/>
            <person name="Westhof E."/>
            <person name="Worch S."/>
            <person name="Dujon B."/>
            <person name="Souciet J.-L."/>
            <person name="Wincker P."/>
            <person name="Scholz U."/>
            <person name="Neuveglise N."/>
        </authorList>
    </citation>
    <scope>NUCLEOTIDE SEQUENCE</scope>
    <source>
        <strain evidence="11">LS3</strain>
    </source>
</reference>
<dbReference type="EMBL" id="HG937693">
    <property type="protein sequence ID" value="CDP34785.1"/>
    <property type="molecule type" value="Genomic_DNA"/>
</dbReference>
<keyword evidence="5 8" id="KW-0256">Endoplasmic reticulum</keyword>
<dbReference type="Pfam" id="PF03345">
    <property type="entry name" value="OST48_N"/>
    <property type="match status" value="1"/>
</dbReference>
<feature type="domain" description="OST48 N-terminal" evidence="9">
    <location>
        <begin position="28"/>
        <end position="251"/>
    </location>
</feature>
<dbReference type="PANTHER" id="PTHR10830:SF0">
    <property type="entry name" value="DOLICHYL-DIPHOSPHOOLIGOSACCHARIDE--PROTEIN GLYCOSYLTRANSFERASE 48 KDA SUBUNIT"/>
    <property type="match status" value="1"/>
</dbReference>
<evidence type="ECO:0000313" key="11">
    <source>
        <dbReference type="EMBL" id="CDP34785.1"/>
    </source>
</evidence>
<comment type="subcellular location">
    <subcellularLocation>
        <location evidence="8">Endoplasmic reticulum membrane</location>
        <topology evidence="8">Single-pass type I membrane protein</topology>
    </subcellularLocation>
    <subcellularLocation>
        <location evidence="1">Membrane</location>
        <topology evidence="1">Single-pass type I membrane protein</topology>
    </subcellularLocation>
</comment>
<dbReference type="InterPro" id="IPR055457">
    <property type="entry name" value="OST48_N"/>
</dbReference>
<feature type="domain" description="OST48 middle" evidence="10">
    <location>
        <begin position="277"/>
        <end position="418"/>
    </location>
</feature>
<dbReference type="InterPro" id="IPR055459">
    <property type="entry name" value="OST48_MD"/>
</dbReference>
<feature type="signal peptide" evidence="8">
    <location>
        <begin position="1"/>
        <end position="20"/>
    </location>
</feature>
<organism evidence="11">
    <name type="scientific">Blastobotrys adeninivorans</name>
    <name type="common">Yeast</name>
    <name type="synonym">Arxula adeninivorans</name>
    <dbReference type="NCBI Taxonomy" id="409370"/>
    <lineage>
        <taxon>Eukaryota</taxon>
        <taxon>Fungi</taxon>
        <taxon>Dikarya</taxon>
        <taxon>Ascomycota</taxon>
        <taxon>Saccharomycotina</taxon>
        <taxon>Dipodascomycetes</taxon>
        <taxon>Dipodascales</taxon>
        <taxon>Trichomonascaceae</taxon>
        <taxon>Blastobotrys</taxon>
    </lineage>
</organism>
<evidence type="ECO:0000259" key="10">
    <source>
        <dbReference type="Pfam" id="PF23358"/>
    </source>
</evidence>
<evidence type="ECO:0000256" key="8">
    <source>
        <dbReference type="RuleBase" id="RU361142"/>
    </source>
</evidence>
<comment type="subunit">
    <text evidence="8">Component of the oligosaccharyltransferase (OST) complex.</text>
</comment>
<name>A0A060T114_BLAAD</name>
<gene>
    <name evidence="11" type="ORF">GNLVRS02_ARAD1C20438g</name>
</gene>
<proteinExistence type="inferred from homology"/>
<dbReference type="GO" id="GO:0008250">
    <property type="term" value="C:oligosaccharyltransferase complex"/>
    <property type="evidence" value="ECO:0007669"/>
    <property type="project" value="TreeGrafter"/>
</dbReference>
<comment type="pathway">
    <text evidence="2 8">Protein modification; protein glycosylation.</text>
</comment>
<dbReference type="InterPro" id="IPR005013">
    <property type="entry name" value="DDOST_48_kDa_subunit"/>
</dbReference>
<evidence type="ECO:0000259" key="9">
    <source>
        <dbReference type="Pfam" id="PF03345"/>
    </source>
</evidence>
<evidence type="ECO:0000256" key="7">
    <source>
        <dbReference type="ARBA" id="ARBA00023136"/>
    </source>
</evidence>
<comment type="function">
    <text evidence="8">Subunit of the oligosaccharyl transferase (OST) complex that catalyzes the initial transfer of a defined glycan (Glc(3)Man(9)GlcNAc(2) in eukaryotes) from the lipid carrier dolichol-pyrophosphate to an asparagine residue within an Asn-X-Ser/Thr consensus motif in nascent polypeptide chains, the first step in protein N-glycosylation. N-glycosylation occurs cotranslationally and the complex associates with the Sec61 complex at the channel-forming translocon complex that mediates protein translocation across the endoplasmic reticulum (ER).</text>
</comment>
<protein>
    <recommendedName>
        <fullName evidence="8">Dolichyl-diphosphooligosaccharide--protein glycosyltransferase subunit WBP1</fullName>
        <shortName evidence="8">Oligosaccharyl transferase subunit WBP1</shortName>
    </recommendedName>
</protein>
<evidence type="ECO:0000256" key="1">
    <source>
        <dbReference type="ARBA" id="ARBA00004479"/>
    </source>
</evidence>
<keyword evidence="6 8" id="KW-1133">Transmembrane helix</keyword>
<comment type="similarity">
    <text evidence="3 8">Belongs to the DDOST 48 kDa subunit family.</text>
</comment>
<evidence type="ECO:0000256" key="2">
    <source>
        <dbReference type="ARBA" id="ARBA00004922"/>
    </source>
</evidence>
<dbReference type="GO" id="GO:0018279">
    <property type="term" value="P:protein N-linked glycosylation via asparagine"/>
    <property type="evidence" value="ECO:0007669"/>
    <property type="project" value="UniProtKB-UniRule"/>
</dbReference>
<feature type="chain" id="PRO_5005102636" description="Dolichyl-diphosphooligosaccharide--protein glycosyltransferase subunit WBP1" evidence="8">
    <location>
        <begin position="21"/>
        <end position="447"/>
    </location>
</feature>
<keyword evidence="7 8" id="KW-0472">Membrane</keyword>